<gene>
    <name evidence="21" type="ORF">A3H26_00815</name>
</gene>
<dbReference type="Gene3D" id="1.10.3810.10">
    <property type="entry name" value="Biosynthetic peptidoglycan transglycosylase-like"/>
    <property type="match status" value="1"/>
</dbReference>
<dbReference type="Pfam" id="PF00912">
    <property type="entry name" value="Transgly"/>
    <property type="match status" value="1"/>
</dbReference>
<keyword evidence="10" id="KW-0133">Cell shape</keyword>
<keyword evidence="14" id="KW-0961">Cell wall biogenesis/degradation</keyword>
<dbReference type="InterPro" id="IPR050396">
    <property type="entry name" value="Glycosyltr_51/Transpeptidase"/>
</dbReference>
<evidence type="ECO:0000313" key="22">
    <source>
        <dbReference type="Proteomes" id="UP000177763"/>
    </source>
</evidence>
<keyword evidence="13" id="KW-0511">Multifunctional enzyme</keyword>
<keyword evidence="6" id="KW-0645">Protease</keyword>
<dbReference type="GO" id="GO:0030288">
    <property type="term" value="C:outer membrane-bounded periplasmic space"/>
    <property type="evidence" value="ECO:0007669"/>
    <property type="project" value="TreeGrafter"/>
</dbReference>
<dbReference type="GO" id="GO:0009002">
    <property type="term" value="F:serine-type D-Ala-D-Ala carboxypeptidase activity"/>
    <property type="evidence" value="ECO:0007669"/>
    <property type="project" value="UniProtKB-EC"/>
</dbReference>
<keyword evidence="8" id="KW-0808">Transferase</keyword>
<dbReference type="PANTHER" id="PTHR32282">
    <property type="entry name" value="BINDING PROTEIN TRANSPEPTIDASE, PUTATIVE-RELATED"/>
    <property type="match status" value="1"/>
</dbReference>
<feature type="domain" description="Glycosyl transferase family 51" evidence="20">
    <location>
        <begin position="80"/>
        <end position="250"/>
    </location>
</feature>
<comment type="similarity">
    <text evidence="2">In the C-terminal section; belongs to the transpeptidase family.</text>
</comment>
<dbReference type="STRING" id="1802630.A3H26_00815"/>
<dbReference type="InterPro" id="IPR023346">
    <property type="entry name" value="Lysozyme-like_dom_sf"/>
</dbReference>
<dbReference type="InterPro" id="IPR013783">
    <property type="entry name" value="Ig-like_fold"/>
</dbReference>
<dbReference type="GO" id="GO:0071555">
    <property type="term" value="P:cell wall organization"/>
    <property type="evidence" value="ECO:0007669"/>
    <property type="project" value="UniProtKB-KW"/>
</dbReference>
<keyword evidence="11" id="KW-0573">Peptidoglycan synthesis</keyword>
<evidence type="ECO:0000256" key="18">
    <source>
        <dbReference type="SAM" id="Phobius"/>
    </source>
</evidence>
<sequence>MNFRNLKKLLKLRGFDRSKTLLYLTYLSSFTLFALLGGIIFLVIIFAIFSRQLPNPNQLLNRSTDLSTKLLDRNGVPIFEVFGEKNRSIITLDKVTPNIVHATLSVEDAGFYSHQGIDLRGILRAVKNTLLGNGLQGGSTITQQVVKNALLTQDRTISRKIKEFILSLQLENKYSKDQILQMYLNETPYGGQNYGVLTASKVYFDVDPSNLSVAQSAFLAGLPQRPSYYSPYSSNPSAGLERKDYVLYLMKERGWLDVNGVRHYLSKEDYLKARTEKLVFKSSTQSFKAPHFVFYVKQLLADLYGEDEVEQGGLIVKTSIDLKTQELAEKIVKEEVDKAKTLNVGNGALVAIDPKTGEILAMVGSKDYFGKLEPEGCASGTTGVGSCDFEPNFNVSIAKRQPGSSIKPLTYATMLTHGYTASFPFLDVPTVFLKADAGKDYKPVNYDGKFRGPMSLRKSLGNSLNLPAVKALKIVGVDQLLDTAKKMGIKTLTNSARYGLALTLGGGETKLLEMTGAFATFSAKGVHRDPIAILEVRDSAGKLVYKHQDNGGDKVLGEDVAFIISDILSDDGARSDAFGSGSLLNIPGRRVAVKTGTTDDRRDNYFMAFTPSISLGVWVGNNNNEPMNQYVSSGITGATPIGHRFLVDYLKDKQFDKFEPPKNVKKITVDEVTGMLPFKDEKTRPEWFISGTEPTAISEWYKELEICKSDGKIANDSCKKADKTKVKTFIKLTAELPEWQADVDKWVKEHYADDSKYFTPTTTSKLYFDDDGNPKEDGDPSVEIVGRKDGDVVPLSFRLEAEVSSPHTITKVRIYLDGNQITTDTSIPYGYDFVFTVDQKGDHEFEVRAEDSKGKEGSTKIKLKVSD</sequence>
<evidence type="ECO:0000256" key="8">
    <source>
        <dbReference type="ARBA" id="ARBA00022679"/>
    </source>
</evidence>
<protein>
    <submittedName>
        <fullName evidence="21">Uncharacterized protein</fullName>
    </submittedName>
</protein>
<dbReference type="Pfam" id="PF00905">
    <property type="entry name" value="Transpeptidase"/>
    <property type="match status" value="1"/>
</dbReference>
<dbReference type="InterPro" id="IPR036950">
    <property type="entry name" value="PBP_transglycosylase"/>
</dbReference>
<evidence type="ECO:0000259" key="20">
    <source>
        <dbReference type="Pfam" id="PF00912"/>
    </source>
</evidence>
<evidence type="ECO:0000256" key="6">
    <source>
        <dbReference type="ARBA" id="ARBA00022670"/>
    </source>
</evidence>
<evidence type="ECO:0000256" key="12">
    <source>
        <dbReference type="ARBA" id="ARBA00023136"/>
    </source>
</evidence>
<dbReference type="GO" id="GO:0009252">
    <property type="term" value="P:peptidoglycan biosynthetic process"/>
    <property type="evidence" value="ECO:0007669"/>
    <property type="project" value="UniProtKB-KW"/>
</dbReference>
<evidence type="ECO:0000256" key="9">
    <source>
        <dbReference type="ARBA" id="ARBA00022801"/>
    </source>
</evidence>
<dbReference type="EMBL" id="MEVN01000005">
    <property type="protein sequence ID" value="OGC57809.1"/>
    <property type="molecule type" value="Genomic_DNA"/>
</dbReference>
<evidence type="ECO:0000256" key="10">
    <source>
        <dbReference type="ARBA" id="ARBA00022960"/>
    </source>
</evidence>
<feature type="region of interest" description="Disordered" evidence="17">
    <location>
        <begin position="847"/>
        <end position="867"/>
    </location>
</feature>
<dbReference type="FunFam" id="1.10.3810.10:FF:000001">
    <property type="entry name" value="Penicillin-binding protein 1A"/>
    <property type="match status" value="1"/>
</dbReference>
<keyword evidence="12 18" id="KW-0472">Membrane</keyword>
<dbReference type="GO" id="GO:0008360">
    <property type="term" value="P:regulation of cell shape"/>
    <property type="evidence" value="ECO:0007669"/>
    <property type="project" value="UniProtKB-KW"/>
</dbReference>
<evidence type="ECO:0000313" key="21">
    <source>
        <dbReference type="EMBL" id="OGC57809.1"/>
    </source>
</evidence>
<dbReference type="InterPro" id="IPR012338">
    <property type="entry name" value="Beta-lactam/transpept-like"/>
</dbReference>
<dbReference type="GO" id="GO:0005886">
    <property type="term" value="C:plasma membrane"/>
    <property type="evidence" value="ECO:0007669"/>
    <property type="project" value="UniProtKB-SubCell"/>
</dbReference>
<keyword evidence="18" id="KW-1133">Transmembrane helix</keyword>
<dbReference type="GO" id="GO:0008955">
    <property type="term" value="F:peptidoglycan glycosyltransferase activity"/>
    <property type="evidence" value="ECO:0007669"/>
    <property type="project" value="UniProtKB-EC"/>
</dbReference>
<dbReference type="Pfam" id="PF17957">
    <property type="entry name" value="Big_7"/>
    <property type="match status" value="1"/>
</dbReference>
<keyword evidence="9" id="KW-0378">Hydrolase</keyword>
<dbReference type="GO" id="GO:0006508">
    <property type="term" value="P:proteolysis"/>
    <property type="evidence" value="ECO:0007669"/>
    <property type="project" value="UniProtKB-KW"/>
</dbReference>
<dbReference type="Gene3D" id="3.40.710.10">
    <property type="entry name" value="DD-peptidase/beta-lactamase superfamily"/>
    <property type="match status" value="1"/>
</dbReference>
<dbReference type="AlphaFoldDB" id="A0A1F4VKY5"/>
<keyword evidence="5" id="KW-0121">Carboxypeptidase</keyword>
<dbReference type="GO" id="GO:0008658">
    <property type="term" value="F:penicillin binding"/>
    <property type="evidence" value="ECO:0007669"/>
    <property type="project" value="InterPro"/>
</dbReference>
<proteinExistence type="inferred from homology"/>
<accession>A0A1F4VKY5</accession>
<evidence type="ECO:0000256" key="3">
    <source>
        <dbReference type="ARBA" id="ARBA00007739"/>
    </source>
</evidence>
<keyword evidence="7" id="KW-0328">Glycosyltransferase</keyword>
<dbReference type="InterPro" id="IPR001460">
    <property type="entry name" value="PCN-bd_Tpept"/>
</dbReference>
<dbReference type="SUPFAM" id="SSF53955">
    <property type="entry name" value="Lysozyme-like"/>
    <property type="match status" value="1"/>
</dbReference>
<keyword evidence="4" id="KW-1003">Cell membrane</keyword>
<name>A0A1F4VKY5_UNCKA</name>
<evidence type="ECO:0000256" key="17">
    <source>
        <dbReference type="SAM" id="MobiDB-lite"/>
    </source>
</evidence>
<evidence type="ECO:0000259" key="19">
    <source>
        <dbReference type="Pfam" id="PF00905"/>
    </source>
</evidence>
<evidence type="ECO:0000256" key="5">
    <source>
        <dbReference type="ARBA" id="ARBA00022645"/>
    </source>
</evidence>
<reference evidence="21 22" key="1">
    <citation type="journal article" date="2016" name="Nat. Commun.">
        <title>Thousands of microbial genomes shed light on interconnected biogeochemical processes in an aquifer system.</title>
        <authorList>
            <person name="Anantharaman K."/>
            <person name="Brown C.T."/>
            <person name="Hug L.A."/>
            <person name="Sharon I."/>
            <person name="Castelle C.J."/>
            <person name="Probst A.J."/>
            <person name="Thomas B.C."/>
            <person name="Singh A."/>
            <person name="Wilkins M.J."/>
            <person name="Karaoz U."/>
            <person name="Brodie E.L."/>
            <person name="Williams K.H."/>
            <person name="Hubbard S.S."/>
            <person name="Banfield J.F."/>
        </authorList>
    </citation>
    <scope>NUCLEOTIDE SEQUENCE [LARGE SCALE GENOMIC DNA]</scope>
</reference>
<organism evidence="21 22">
    <name type="scientific">candidate division WWE3 bacterium RIFCSPLOWO2_12_FULL_36_10</name>
    <dbReference type="NCBI Taxonomy" id="1802630"/>
    <lineage>
        <taxon>Bacteria</taxon>
        <taxon>Katanobacteria</taxon>
    </lineage>
</organism>
<dbReference type="Gene3D" id="2.60.40.10">
    <property type="entry name" value="Immunoglobulins"/>
    <property type="match status" value="1"/>
</dbReference>
<evidence type="ECO:0000256" key="4">
    <source>
        <dbReference type="ARBA" id="ARBA00022475"/>
    </source>
</evidence>
<evidence type="ECO:0000256" key="13">
    <source>
        <dbReference type="ARBA" id="ARBA00023268"/>
    </source>
</evidence>
<evidence type="ECO:0000256" key="14">
    <source>
        <dbReference type="ARBA" id="ARBA00023316"/>
    </source>
</evidence>
<evidence type="ECO:0000256" key="11">
    <source>
        <dbReference type="ARBA" id="ARBA00022984"/>
    </source>
</evidence>
<comment type="caution">
    <text evidence="21">The sequence shown here is derived from an EMBL/GenBank/DDBJ whole genome shotgun (WGS) entry which is preliminary data.</text>
</comment>
<feature type="domain" description="Penicillin-binding protein transpeptidase" evidence="19">
    <location>
        <begin position="347"/>
        <end position="599"/>
    </location>
</feature>
<keyword evidence="18" id="KW-0812">Transmembrane</keyword>
<comment type="catalytic activity">
    <reaction evidence="15">
        <text>Preferential cleavage: (Ac)2-L-Lys-D-Ala-|-D-Ala. Also transpeptidation of peptidyl-alanyl moieties that are N-acyl substituents of D-alanine.</text>
        <dbReference type="EC" id="3.4.16.4"/>
    </reaction>
</comment>
<evidence type="ECO:0000256" key="15">
    <source>
        <dbReference type="ARBA" id="ARBA00034000"/>
    </source>
</evidence>
<comment type="subcellular location">
    <subcellularLocation>
        <location evidence="1">Cell membrane</location>
    </subcellularLocation>
</comment>
<dbReference type="InterPro" id="IPR001264">
    <property type="entry name" value="Glyco_trans_51"/>
</dbReference>
<comment type="similarity">
    <text evidence="3">In the N-terminal section; belongs to the glycosyltransferase 51 family.</text>
</comment>
<feature type="transmembrane region" description="Helical" evidence="18">
    <location>
        <begin position="21"/>
        <end position="49"/>
    </location>
</feature>
<evidence type="ECO:0000256" key="7">
    <source>
        <dbReference type="ARBA" id="ARBA00022676"/>
    </source>
</evidence>
<evidence type="ECO:0000256" key="1">
    <source>
        <dbReference type="ARBA" id="ARBA00004236"/>
    </source>
</evidence>
<evidence type="ECO:0000256" key="16">
    <source>
        <dbReference type="ARBA" id="ARBA00049902"/>
    </source>
</evidence>
<evidence type="ECO:0000256" key="2">
    <source>
        <dbReference type="ARBA" id="ARBA00007090"/>
    </source>
</evidence>
<dbReference type="Proteomes" id="UP000177763">
    <property type="component" value="Unassembled WGS sequence"/>
</dbReference>
<comment type="catalytic activity">
    <reaction evidence="16">
        <text>[GlcNAc-(1-&gt;4)-Mur2Ac(oyl-L-Ala-gamma-D-Glu-L-Lys-D-Ala-D-Ala)](n)-di-trans,octa-cis-undecaprenyl diphosphate + beta-D-GlcNAc-(1-&gt;4)-Mur2Ac(oyl-L-Ala-gamma-D-Glu-L-Lys-D-Ala-D-Ala)-di-trans,octa-cis-undecaprenyl diphosphate = [GlcNAc-(1-&gt;4)-Mur2Ac(oyl-L-Ala-gamma-D-Glu-L-Lys-D-Ala-D-Ala)](n+1)-di-trans,octa-cis-undecaprenyl diphosphate + di-trans,octa-cis-undecaprenyl diphosphate + H(+)</text>
        <dbReference type="Rhea" id="RHEA:23708"/>
        <dbReference type="Rhea" id="RHEA-COMP:9602"/>
        <dbReference type="Rhea" id="RHEA-COMP:9603"/>
        <dbReference type="ChEBI" id="CHEBI:15378"/>
        <dbReference type="ChEBI" id="CHEBI:58405"/>
        <dbReference type="ChEBI" id="CHEBI:60033"/>
        <dbReference type="ChEBI" id="CHEBI:78435"/>
        <dbReference type="EC" id="2.4.99.28"/>
    </reaction>
</comment>
<dbReference type="PANTHER" id="PTHR32282:SF11">
    <property type="entry name" value="PENICILLIN-BINDING PROTEIN 1B"/>
    <property type="match status" value="1"/>
</dbReference>
<dbReference type="SUPFAM" id="SSF56601">
    <property type="entry name" value="beta-lactamase/transpeptidase-like"/>
    <property type="match status" value="1"/>
</dbReference>